<evidence type="ECO:0008006" key="3">
    <source>
        <dbReference type="Google" id="ProtNLM"/>
    </source>
</evidence>
<dbReference type="EMBL" id="CP003470">
    <property type="protein sequence ID" value="AGG87440.1"/>
    <property type="molecule type" value="Genomic_DNA"/>
</dbReference>
<organism evidence="1 2">
    <name type="scientific">Rhodanobacter denitrificans</name>
    <dbReference type="NCBI Taxonomy" id="666685"/>
    <lineage>
        <taxon>Bacteria</taxon>
        <taxon>Pseudomonadati</taxon>
        <taxon>Pseudomonadota</taxon>
        <taxon>Gammaproteobacteria</taxon>
        <taxon>Lysobacterales</taxon>
        <taxon>Rhodanobacteraceae</taxon>
        <taxon>Rhodanobacter</taxon>
    </lineage>
</organism>
<dbReference type="InterPro" id="IPR045808">
    <property type="entry name" value="Hr_FBXL5"/>
</dbReference>
<sequence length="241" mass="26681">MHHLSPRSVAAASAPVRYNMYGFIHKALRAFMADTLLRLGRMDLADEREVDATLRQARELLGFCRVHLDDENRFVHPALEACEPGSAARIAGEHVHHEGDIALLLEQVDALEQRRVDDAAGEAANNLYRWFALFVGENFQHMDYEEREHNAVLWAHYSDAELLAIEGALVASLPPQASALGLRWMLPSLSHAERLQLLGGIRANAPDHVFGGALALARAHLDEHDWRKLSTALALPAAQAA</sequence>
<evidence type="ECO:0000313" key="1">
    <source>
        <dbReference type="EMBL" id="AGG87440.1"/>
    </source>
</evidence>
<gene>
    <name evidence="1" type="ORF">R2APBS1_0264</name>
</gene>
<dbReference type="CDD" id="cd12109">
    <property type="entry name" value="Hr_FBXL5"/>
    <property type="match status" value="1"/>
</dbReference>
<dbReference type="Proteomes" id="UP000011859">
    <property type="component" value="Chromosome"/>
</dbReference>
<dbReference type="STRING" id="666685.R2APBS1_0264"/>
<dbReference type="eggNOG" id="ENOG502ZARX">
    <property type="taxonomic scope" value="Bacteria"/>
</dbReference>
<reference evidence="1 2" key="1">
    <citation type="submission" date="2012-04" db="EMBL/GenBank/DDBJ databases">
        <title>Complete genome of Rhodanobacter sp. 2APBS1.</title>
        <authorList>
            <consortium name="US DOE Joint Genome Institute"/>
            <person name="Huntemann M."/>
            <person name="Wei C.-L."/>
            <person name="Han J."/>
            <person name="Detter J.C."/>
            <person name="Han C."/>
            <person name="Tapia R."/>
            <person name="Munk A.C.C."/>
            <person name="Chen A."/>
            <person name="Krypides N."/>
            <person name="Mavromatis K."/>
            <person name="Markowitz V."/>
            <person name="Szeto E."/>
            <person name="Ivanova N."/>
            <person name="Mikhailova N."/>
            <person name="Ovchinnikova G."/>
            <person name="Pagani I."/>
            <person name="Pati A."/>
            <person name="Goodwin L."/>
            <person name="Peters L."/>
            <person name="Pitluck S."/>
            <person name="Woyke T."/>
            <person name="Prakash O."/>
            <person name="Elkins J."/>
            <person name="Brown S."/>
            <person name="Palumbo A."/>
            <person name="Hemme C."/>
            <person name="Zhou J."/>
            <person name="Watson D."/>
            <person name="Jardine P."/>
            <person name="Kostka J."/>
            <person name="Green S."/>
        </authorList>
    </citation>
    <scope>NUCLEOTIDE SEQUENCE [LARGE SCALE GENOMIC DNA]</scope>
    <source>
        <strain evidence="1 2">2APBS1</strain>
    </source>
</reference>
<dbReference type="Gene3D" id="1.20.120.520">
    <property type="entry name" value="nmb1532 protein domain like"/>
    <property type="match status" value="1"/>
</dbReference>
<dbReference type="AlphaFoldDB" id="M4NAE2"/>
<keyword evidence="2" id="KW-1185">Reference proteome</keyword>
<evidence type="ECO:0000313" key="2">
    <source>
        <dbReference type="Proteomes" id="UP000011859"/>
    </source>
</evidence>
<dbReference type="GO" id="GO:0006879">
    <property type="term" value="P:intracellular iron ion homeostasis"/>
    <property type="evidence" value="ECO:0007669"/>
    <property type="project" value="InterPro"/>
</dbReference>
<dbReference type="HOGENOM" id="CLU_103728_0_0_6"/>
<proteinExistence type="predicted"/>
<protein>
    <recommendedName>
        <fullName evidence="3">Hemerythrin-like domain-containing protein</fullName>
    </recommendedName>
</protein>
<dbReference type="KEGG" id="rhd:R2APBS1_0264"/>
<accession>M4NAE2</accession>
<name>M4NAE2_9GAMM</name>